<dbReference type="GO" id="GO:0031501">
    <property type="term" value="C:mannosyltransferase complex"/>
    <property type="evidence" value="ECO:0007669"/>
    <property type="project" value="TreeGrafter"/>
</dbReference>
<evidence type="ECO:0000256" key="7">
    <source>
        <dbReference type="ARBA" id="ARBA00022824"/>
    </source>
</evidence>
<dbReference type="EMBL" id="PGTZ01000006">
    <property type="protein sequence ID" value="PJI94608.1"/>
    <property type="molecule type" value="Genomic_DNA"/>
</dbReference>
<evidence type="ECO:0008006" key="14">
    <source>
        <dbReference type="Google" id="ProtNLM"/>
    </source>
</evidence>
<dbReference type="UniPathway" id="UPA00196"/>
<protein>
    <recommendedName>
        <fullName evidence="14">Mannosyltransferase PIG-V</fullName>
    </recommendedName>
</protein>
<keyword evidence="6 11" id="KW-0812">Transmembrane</keyword>
<keyword evidence="3" id="KW-0337">GPI-anchor biosynthesis</keyword>
<organism evidence="12 13">
    <name type="scientific">Luteimicrobium subarcticum</name>
    <dbReference type="NCBI Taxonomy" id="620910"/>
    <lineage>
        <taxon>Bacteria</taxon>
        <taxon>Bacillati</taxon>
        <taxon>Actinomycetota</taxon>
        <taxon>Actinomycetes</taxon>
        <taxon>Micrococcales</taxon>
        <taxon>Luteimicrobium</taxon>
    </lineage>
</organism>
<evidence type="ECO:0000256" key="11">
    <source>
        <dbReference type="SAM" id="Phobius"/>
    </source>
</evidence>
<dbReference type="PANTHER" id="PTHR12468">
    <property type="entry name" value="GPI MANNOSYLTRANSFERASE 2"/>
    <property type="match status" value="1"/>
</dbReference>
<sequence length="440" mass="49344">MTTTAVDQSAPEPSAPEPSVPDAPTEDRPDRLTDRLHRWALVTVRPRGWRWWAQVLVVYAIARLFSAVVFVLVAQHQAANGWTGEHPSYADYVGRMFDATWYLRVAEDGYPHELPLRDDGTVDQNAWAFYPLFPVVVKLLMSVTGLAWTTIAPTLSLLLGAGAVLVIYRLVQVGGARAVARCAPLPLATVTLVSFFPSSPVMQTAYTESLALLLIAGTLYLMALRRYWWAIGVVVLLGLTRSVALPMAAVVLWHGLWRWWHARRGADPLPGRDVWGVVSLFVASVVSGLLWLEVAAWVTGRSDAYFATQAAWRSGPVKYFEPWVTNSKIIFHEHGPWVLAGILLVVVAMLLSPVAFRLGPEIQGWGAAYVAYLVLVTDPWTSTWRFLLLAFPLLAIMVGWVRGRFRFTAWMTSLMLLFLWLQAVWVWQLWRFIPPSDWAP</sequence>
<proteinExistence type="predicted"/>
<name>A0A2M8WUM7_9MICO</name>
<feature type="transmembrane region" description="Helical" evidence="11">
    <location>
        <begin position="154"/>
        <end position="171"/>
    </location>
</feature>
<dbReference type="Proteomes" id="UP000231586">
    <property type="component" value="Unassembled WGS sequence"/>
</dbReference>
<keyword evidence="8 11" id="KW-1133">Transmembrane helix</keyword>
<reference evidence="12 13" key="1">
    <citation type="submission" date="2017-11" db="EMBL/GenBank/DDBJ databases">
        <title>Genomic Encyclopedia of Archaeal and Bacterial Type Strains, Phase II (KMG-II): From Individual Species to Whole Genera.</title>
        <authorList>
            <person name="Goeker M."/>
        </authorList>
    </citation>
    <scope>NUCLEOTIDE SEQUENCE [LARGE SCALE GENOMIC DNA]</scope>
    <source>
        <strain evidence="12 13">DSM 22413</strain>
    </source>
</reference>
<feature type="transmembrane region" description="Helical" evidence="11">
    <location>
        <begin position="178"/>
        <end position="197"/>
    </location>
</feature>
<gene>
    <name evidence="12" type="ORF">CLV34_0452</name>
</gene>
<comment type="subcellular location">
    <subcellularLocation>
        <location evidence="1">Endoplasmic reticulum membrane</location>
        <topology evidence="1">Multi-pass membrane protein</topology>
    </subcellularLocation>
</comment>
<evidence type="ECO:0000256" key="8">
    <source>
        <dbReference type="ARBA" id="ARBA00022989"/>
    </source>
</evidence>
<dbReference type="PANTHER" id="PTHR12468:SF2">
    <property type="entry name" value="GPI MANNOSYLTRANSFERASE 2"/>
    <property type="match status" value="1"/>
</dbReference>
<evidence type="ECO:0000256" key="5">
    <source>
        <dbReference type="ARBA" id="ARBA00022679"/>
    </source>
</evidence>
<feature type="region of interest" description="Disordered" evidence="10">
    <location>
        <begin position="1"/>
        <end position="29"/>
    </location>
</feature>
<feature type="transmembrane region" description="Helical" evidence="11">
    <location>
        <begin position="274"/>
        <end position="292"/>
    </location>
</feature>
<dbReference type="InterPro" id="IPR007315">
    <property type="entry name" value="PIG-V/Gpi18"/>
</dbReference>
<accession>A0A2M8WUM7</accession>
<feature type="transmembrane region" description="Helical" evidence="11">
    <location>
        <begin position="51"/>
        <end position="73"/>
    </location>
</feature>
<dbReference type="OrthoDB" id="151635at2"/>
<feature type="transmembrane region" description="Helical" evidence="11">
    <location>
        <begin position="408"/>
        <end position="430"/>
    </location>
</feature>
<comment type="caution">
    <text evidence="12">The sequence shown here is derived from an EMBL/GenBank/DDBJ whole genome shotgun (WGS) entry which is preliminary data.</text>
</comment>
<dbReference type="GO" id="GO:0016020">
    <property type="term" value="C:membrane"/>
    <property type="evidence" value="ECO:0007669"/>
    <property type="project" value="GOC"/>
</dbReference>
<evidence type="ECO:0000313" key="13">
    <source>
        <dbReference type="Proteomes" id="UP000231586"/>
    </source>
</evidence>
<dbReference type="RefSeq" id="WP_100348612.1">
    <property type="nucleotide sequence ID" value="NZ_PGTZ01000006.1"/>
</dbReference>
<evidence type="ECO:0000256" key="1">
    <source>
        <dbReference type="ARBA" id="ARBA00004477"/>
    </source>
</evidence>
<feature type="transmembrane region" description="Helical" evidence="11">
    <location>
        <begin position="383"/>
        <end position="401"/>
    </location>
</feature>
<dbReference type="GO" id="GO:0004376">
    <property type="term" value="F:GPI mannosyltransferase activity"/>
    <property type="evidence" value="ECO:0007669"/>
    <property type="project" value="InterPro"/>
</dbReference>
<evidence type="ECO:0000256" key="3">
    <source>
        <dbReference type="ARBA" id="ARBA00022502"/>
    </source>
</evidence>
<evidence type="ECO:0000256" key="2">
    <source>
        <dbReference type="ARBA" id="ARBA00004687"/>
    </source>
</evidence>
<keyword evidence="4" id="KW-0328">Glycosyltransferase</keyword>
<dbReference type="GO" id="GO:0006506">
    <property type="term" value="P:GPI anchor biosynthetic process"/>
    <property type="evidence" value="ECO:0007669"/>
    <property type="project" value="UniProtKB-UniPathway"/>
</dbReference>
<dbReference type="GO" id="GO:0000009">
    <property type="term" value="F:alpha-1,6-mannosyltransferase activity"/>
    <property type="evidence" value="ECO:0007669"/>
    <property type="project" value="InterPro"/>
</dbReference>
<keyword evidence="5" id="KW-0808">Transferase</keyword>
<evidence type="ECO:0000256" key="9">
    <source>
        <dbReference type="ARBA" id="ARBA00023136"/>
    </source>
</evidence>
<keyword evidence="9 11" id="KW-0472">Membrane</keyword>
<evidence type="ECO:0000256" key="6">
    <source>
        <dbReference type="ARBA" id="ARBA00022692"/>
    </source>
</evidence>
<keyword evidence="7" id="KW-0256">Endoplasmic reticulum</keyword>
<comment type="pathway">
    <text evidence="2">Glycolipid biosynthesis; glycosylphosphatidylinositol-anchor biosynthesis.</text>
</comment>
<evidence type="ECO:0000256" key="10">
    <source>
        <dbReference type="SAM" id="MobiDB-lite"/>
    </source>
</evidence>
<keyword evidence="13" id="KW-1185">Reference proteome</keyword>
<feature type="transmembrane region" description="Helical" evidence="11">
    <location>
        <begin position="337"/>
        <end position="356"/>
    </location>
</feature>
<feature type="transmembrane region" description="Helical" evidence="11">
    <location>
        <begin position="203"/>
        <end position="221"/>
    </location>
</feature>
<evidence type="ECO:0000313" key="12">
    <source>
        <dbReference type="EMBL" id="PJI94608.1"/>
    </source>
</evidence>
<evidence type="ECO:0000256" key="4">
    <source>
        <dbReference type="ARBA" id="ARBA00022676"/>
    </source>
</evidence>
<dbReference type="AlphaFoldDB" id="A0A2M8WUM7"/>
<feature type="transmembrane region" description="Helical" evidence="11">
    <location>
        <begin position="228"/>
        <end position="254"/>
    </location>
</feature>